<protein>
    <submittedName>
        <fullName evidence="1">Nuclease</fullName>
    </submittedName>
</protein>
<reference evidence="1 2" key="1">
    <citation type="submission" date="2015-05" db="EMBL/GenBank/DDBJ databases">
        <title>Whole genome sequence and identification of bacterial endophytes from Costus igneus.</title>
        <authorList>
            <person name="Lee Y.P."/>
            <person name="Gan H.M."/>
            <person name="Eng W."/>
            <person name="Wheatley M.S."/>
            <person name="Caraballo A."/>
            <person name="Polter S."/>
            <person name="Savka M.A."/>
            <person name="Hudson A.O."/>
        </authorList>
    </citation>
    <scope>NUCLEOTIDE SEQUENCE [LARGE SCALE GENOMIC DNA]</scope>
    <source>
        <strain evidence="1 2">RIT375</strain>
    </source>
</reference>
<dbReference type="PROSITE" id="PS50164">
    <property type="entry name" value="GIY_YIG"/>
    <property type="match status" value="1"/>
</dbReference>
<dbReference type="RefSeq" id="WP_001990916.1">
    <property type="nucleotide sequence ID" value="NZ_CP031642.1"/>
</dbReference>
<dbReference type="InterPro" id="IPR035901">
    <property type="entry name" value="GIY-YIG_endonuc_sf"/>
</dbReference>
<dbReference type="PATRIC" id="fig|1392.242.peg.5146"/>
<organism evidence="1 2">
    <name type="scientific">Bacillus anthracis</name>
    <name type="common">anthrax bacterium</name>
    <dbReference type="NCBI Taxonomy" id="1392"/>
    <lineage>
        <taxon>Bacteria</taxon>
        <taxon>Bacillati</taxon>
        <taxon>Bacillota</taxon>
        <taxon>Bacilli</taxon>
        <taxon>Bacillales</taxon>
        <taxon>Bacillaceae</taxon>
        <taxon>Bacillus</taxon>
        <taxon>Bacillus cereus group</taxon>
    </lineage>
</organism>
<evidence type="ECO:0000313" key="1">
    <source>
        <dbReference type="EMBL" id="KLV19053.1"/>
    </source>
</evidence>
<dbReference type="InterPro" id="IPR000305">
    <property type="entry name" value="GIY-YIG_endonuc"/>
</dbReference>
<dbReference type="Proteomes" id="UP000035904">
    <property type="component" value="Unassembled WGS sequence"/>
</dbReference>
<dbReference type="AlphaFoldDB" id="A0A0J1HZG3"/>
<dbReference type="Gene3D" id="3.40.1440.10">
    <property type="entry name" value="GIY-YIG endonuclease"/>
    <property type="match status" value="1"/>
</dbReference>
<accession>A0A0J1HZG3</accession>
<gene>
    <name evidence="1" type="ORF">ABW01_10730</name>
</gene>
<dbReference type="SMART" id="SM00465">
    <property type="entry name" value="GIYc"/>
    <property type="match status" value="1"/>
</dbReference>
<comment type="caution">
    <text evidence="1">The sequence shown here is derived from an EMBL/GenBank/DDBJ whole genome shotgun (WGS) entry which is preliminary data.</text>
</comment>
<dbReference type="CDD" id="cd10437">
    <property type="entry name" value="GIY-YIG_HE_I-TevI_like"/>
    <property type="match status" value="1"/>
</dbReference>
<name>A0A0J1HZG3_BACAN</name>
<proteinExistence type="predicted"/>
<sequence>MYGIYYLKINGKYYIGKDVQVSNLKRIKEHMWMLKSGTHYNRYLQAAYCKYEFTLEYGILEEIECSLEELSEIEQQYIWQYDSYNNGYNLTLGGEGLGGIKFTEEQLEKKRQRVIGEKNPQSKITDAQFFEIVELLKCGKTNPEIAEIYNLHPNYVSLIRHKKRYKHLWKKVRNYMPVKSEHQLKTRGRVTLEMFLDIVQMLQAGESNASIERKHGLSSGTGSRIRHRKLYKQWWVRYVDKGTFNDYPIGGEIPQEE</sequence>
<dbReference type="SUPFAM" id="SSF82771">
    <property type="entry name" value="GIY-YIG endonuclease"/>
    <property type="match status" value="1"/>
</dbReference>
<evidence type="ECO:0000313" key="2">
    <source>
        <dbReference type="Proteomes" id="UP000035904"/>
    </source>
</evidence>
<dbReference type="EMBL" id="LDPG01000005">
    <property type="protein sequence ID" value="KLV19053.1"/>
    <property type="molecule type" value="Genomic_DNA"/>
</dbReference>